<proteinExistence type="predicted"/>
<dbReference type="AlphaFoldDB" id="A0A820P205"/>
<feature type="compositionally biased region" description="Basic and acidic residues" evidence="1">
    <location>
        <begin position="1"/>
        <end position="19"/>
    </location>
</feature>
<comment type="caution">
    <text evidence="2">The sequence shown here is derived from an EMBL/GenBank/DDBJ whole genome shotgun (WGS) entry which is preliminary data.</text>
</comment>
<name>A0A820P205_9BILA</name>
<feature type="region of interest" description="Disordered" evidence="1">
    <location>
        <begin position="1"/>
        <end position="25"/>
    </location>
</feature>
<evidence type="ECO:0000313" key="3">
    <source>
        <dbReference type="Proteomes" id="UP000663881"/>
    </source>
</evidence>
<evidence type="ECO:0000256" key="1">
    <source>
        <dbReference type="SAM" id="MobiDB-lite"/>
    </source>
</evidence>
<feature type="non-terminal residue" evidence="2">
    <location>
        <position position="1"/>
    </location>
</feature>
<organism evidence="2 3">
    <name type="scientific">Adineta steineri</name>
    <dbReference type="NCBI Taxonomy" id="433720"/>
    <lineage>
        <taxon>Eukaryota</taxon>
        <taxon>Metazoa</taxon>
        <taxon>Spiralia</taxon>
        <taxon>Gnathifera</taxon>
        <taxon>Rotifera</taxon>
        <taxon>Eurotatoria</taxon>
        <taxon>Bdelloidea</taxon>
        <taxon>Adinetida</taxon>
        <taxon>Adinetidae</taxon>
        <taxon>Adineta</taxon>
    </lineage>
</organism>
<dbReference type="Proteomes" id="UP000663881">
    <property type="component" value="Unassembled WGS sequence"/>
</dbReference>
<sequence>MQDLKKRQTENEGEKRKEASFVNLKASRTGQALFRDIKKT</sequence>
<gene>
    <name evidence="2" type="ORF">OKA104_LOCUS51237</name>
</gene>
<accession>A0A820P205</accession>
<dbReference type="EMBL" id="CAJOAY010027356">
    <property type="protein sequence ID" value="CAF4397971.1"/>
    <property type="molecule type" value="Genomic_DNA"/>
</dbReference>
<reference evidence="2" key="1">
    <citation type="submission" date="2021-02" db="EMBL/GenBank/DDBJ databases">
        <authorList>
            <person name="Nowell W R."/>
        </authorList>
    </citation>
    <scope>NUCLEOTIDE SEQUENCE</scope>
</reference>
<protein>
    <submittedName>
        <fullName evidence="2">Uncharacterized protein</fullName>
    </submittedName>
</protein>
<evidence type="ECO:0000313" key="2">
    <source>
        <dbReference type="EMBL" id="CAF4397971.1"/>
    </source>
</evidence>